<feature type="transmembrane region" description="Helical" evidence="1">
    <location>
        <begin position="138"/>
        <end position="159"/>
    </location>
</feature>
<dbReference type="InterPro" id="IPR014226">
    <property type="entry name" value="Spore_IM_YlbJ"/>
</dbReference>
<dbReference type="STRING" id="1121429.SAMN02745133_02315"/>
<dbReference type="OrthoDB" id="1645614at2"/>
<keyword evidence="1" id="KW-0472">Membrane</keyword>
<gene>
    <name evidence="3" type="ORF">SAMN02745133_02315</name>
</gene>
<feature type="transmembrane region" description="Helical" evidence="1">
    <location>
        <begin position="236"/>
        <end position="253"/>
    </location>
</feature>
<dbReference type="InterPro" id="IPR011642">
    <property type="entry name" value="Gate_dom"/>
</dbReference>
<dbReference type="NCBIfam" id="TIGR02871">
    <property type="entry name" value="spore_ylbJ"/>
    <property type="match status" value="1"/>
</dbReference>
<dbReference type="Proteomes" id="UP000184148">
    <property type="component" value="Unassembled WGS sequence"/>
</dbReference>
<feature type="transmembrane region" description="Helical" evidence="1">
    <location>
        <begin position="56"/>
        <end position="75"/>
    </location>
</feature>
<organism evidence="3 4">
    <name type="scientific">Desulforamulus putei DSM 12395</name>
    <dbReference type="NCBI Taxonomy" id="1121429"/>
    <lineage>
        <taxon>Bacteria</taxon>
        <taxon>Bacillati</taxon>
        <taxon>Bacillota</taxon>
        <taxon>Clostridia</taxon>
        <taxon>Eubacteriales</taxon>
        <taxon>Peptococcaceae</taxon>
        <taxon>Desulforamulus</taxon>
    </lineage>
</organism>
<sequence length="421" mass="45719">MHGVMVLLPKKNRLTVGLRKQDALSLVWLALALCFVLGMVLQPKIVYDGSINGLQAWWNIVFPSLLPFFIASEILMKLGLVRFMGALLEPVMRPLFNVPGAGAFVMVIGFTSGFPIGSMVTAKLRQQGLCSRVEAERLISFTNNSSPLFMLTAVAVGMFGRPDLGVVIAGSHYLANILLGLLLRFYRRHEPHANSLPPAAWSLRQAFQVLLQQNPQERQPVGQLLGEAVASSVTKLLHIGGFIILFAVIIRLLSYAGVIDLLASWLGAVLIPMGLSPDILTALASGVFEMTIGTKLASEAAAPELQRLMAVAMILGWSGLSIHAQVASMIAKTDIRMGLFVVTRMAHGALAAFFTFLFYNPEGSGATPVLPALAPVFDFYSYPFLAMVAISFLGMVVSIVLLTLFGFSLQILWRLGKIFCR</sequence>
<feature type="transmembrane region" description="Helical" evidence="1">
    <location>
        <begin position="21"/>
        <end position="41"/>
    </location>
</feature>
<evidence type="ECO:0000259" key="2">
    <source>
        <dbReference type="Pfam" id="PF07670"/>
    </source>
</evidence>
<feature type="transmembrane region" description="Helical" evidence="1">
    <location>
        <begin position="166"/>
        <end position="186"/>
    </location>
</feature>
<evidence type="ECO:0000256" key="1">
    <source>
        <dbReference type="SAM" id="Phobius"/>
    </source>
</evidence>
<keyword evidence="4" id="KW-1185">Reference proteome</keyword>
<keyword evidence="1" id="KW-0812">Transmembrane</keyword>
<evidence type="ECO:0000313" key="3">
    <source>
        <dbReference type="EMBL" id="SHF31041.1"/>
    </source>
</evidence>
<proteinExistence type="predicted"/>
<dbReference type="Pfam" id="PF07670">
    <property type="entry name" value="Gate"/>
    <property type="match status" value="2"/>
</dbReference>
<keyword evidence="1" id="KW-1133">Transmembrane helix</keyword>
<dbReference type="EMBL" id="FQUY01000018">
    <property type="protein sequence ID" value="SHF31041.1"/>
    <property type="molecule type" value="Genomic_DNA"/>
</dbReference>
<feature type="transmembrane region" description="Helical" evidence="1">
    <location>
        <begin position="265"/>
        <end position="288"/>
    </location>
</feature>
<accession>A0A1M5ALA0</accession>
<feature type="transmembrane region" description="Helical" evidence="1">
    <location>
        <begin position="339"/>
        <end position="359"/>
    </location>
</feature>
<feature type="transmembrane region" description="Helical" evidence="1">
    <location>
        <begin position="379"/>
        <end position="407"/>
    </location>
</feature>
<protein>
    <submittedName>
        <fullName evidence="3">Sporulation integral membrane protein YlbJ</fullName>
    </submittedName>
</protein>
<feature type="domain" description="Nucleoside transporter/FeoB GTPase Gate" evidence="2">
    <location>
        <begin position="61"/>
        <end position="160"/>
    </location>
</feature>
<name>A0A1M5ALA0_9FIRM</name>
<feature type="domain" description="Nucleoside transporter/FeoB GTPase Gate" evidence="2">
    <location>
        <begin position="237"/>
        <end position="330"/>
    </location>
</feature>
<reference evidence="4" key="1">
    <citation type="submission" date="2016-11" db="EMBL/GenBank/DDBJ databases">
        <authorList>
            <person name="Varghese N."/>
            <person name="Submissions S."/>
        </authorList>
    </citation>
    <scope>NUCLEOTIDE SEQUENCE [LARGE SCALE GENOMIC DNA]</scope>
    <source>
        <strain evidence="4">DSM 12395</strain>
    </source>
</reference>
<evidence type="ECO:0000313" key="4">
    <source>
        <dbReference type="Proteomes" id="UP000184148"/>
    </source>
</evidence>
<feature type="transmembrane region" description="Helical" evidence="1">
    <location>
        <begin position="95"/>
        <end position="118"/>
    </location>
</feature>
<dbReference type="AlphaFoldDB" id="A0A1M5ALA0"/>